<evidence type="ECO:0000256" key="2">
    <source>
        <dbReference type="ARBA" id="ARBA00022748"/>
    </source>
</evidence>
<name>A0A1E5T666_9BACT</name>
<comment type="caution">
    <text evidence="6">The sequence shown here is derived from an EMBL/GenBank/DDBJ whole genome shotgun (WGS) entry which is preliminary data.</text>
</comment>
<dbReference type="InterPro" id="IPR036249">
    <property type="entry name" value="Thioredoxin-like_sf"/>
</dbReference>
<evidence type="ECO:0000259" key="5">
    <source>
        <dbReference type="PROSITE" id="PS51352"/>
    </source>
</evidence>
<accession>A0A1E5T666</accession>
<dbReference type="Gene3D" id="3.40.30.10">
    <property type="entry name" value="Glutaredoxin"/>
    <property type="match status" value="1"/>
</dbReference>
<dbReference type="STRING" id="1563681.BFP71_04205"/>
<gene>
    <name evidence="6" type="ORF">BFP71_04205</name>
</gene>
<feature type="domain" description="Thioredoxin" evidence="5">
    <location>
        <begin position="360"/>
        <end position="524"/>
    </location>
</feature>
<reference evidence="6 7" key="1">
    <citation type="submission" date="2016-08" db="EMBL/GenBank/DDBJ databases">
        <title>Draft genome of Fabibacter sp. strain SK-8.</title>
        <authorList>
            <person name="Wong S.-K."/>
            <person name="Hamasaki K."/>
            <person name="Yoshizawa S."/>
        </authorList>
    </citation>
    <scope>NUCLEOTIDE SEQUENCE [LARGE SCALE GENOMIC DNA]</scope>
    <source>
        <strain evidence="6 7">SK-8</strain>
    </source>
</reference>
<dbReference type="Pfam" id="PF08534">
    <property type="entry name" value="Redoxin"/>
    <property type="match status" value="1"/>
</dbReference>
<evidence type="ECO:0000256" key="4">
    <source>
        <dbReference type="ARBA" id="ARBA00023284"/>
    </source>
</evidence>
<dbReference type="PANTHER" id="PTHR42852:SF6">
    <property type="entry name" value="THIOL:DISULFIDE INTERCHANGE PROTEIN DSBE"/>
    <property type="match status" value="1"/>
</dbReference>
<evidence type="ECO:0000256" key="3">
    <source>
        <dbReference type="ARBA" id="ARBA00023157"/>
    </source>
</evidence>
<keyword evidence="7" id="KW-1185">Reference proteome</keyword>
<sequence length="524" mass="60072">MLKFLLHDRNTLTNYSGLRIIKLFFSLGIICLIVACQSTTPEEETLVQEPPKPESVWVSIKNQADAVIRLKFQIGLNDTIQESHLSVKSLDTLVIKLPEERLLTLESKVTLPTDVLVSPGDSLYIDLRDDQMNVTSNRDELLVKTLSAQFPTPKSASLDSLYGLLAYIDSARSFLGYSDYSKMRAYPLMFQKDFTDNNPDVLSEFHSGVYLEVEGIRNKVNNEMPNDGIGLDMKEEIELHRHFLRLSFLSKRVEDKSYKKRLLESSYFEEDFLMQSKYGIAYLFYYISEGVLAGKEIKTSNKRYVDYPKAYDLLDEHFSGELLARARLFCLERMVSNNVSYETIGKYVTLYQNTYPNDTAFINQFQENFLLTQEALVKSNIGLNLLTENGMTKDLTGLLNDLKGKVVYVDYWASWCAPCRQAMPYSLAMREKMEEMGVVFVYFSIDKGQDVWKQASDSDGVSGYAHNYLVLNHERSQMKKNLKMNAIPRYLVFDKAGKLVERNAPSPMDKELEALLTEYVAKDT</sequence>
<keyword evidence="3" id="KW-1015">Disulfide bond</keyword>
<dbReference type="CDD" id="cd02966">
    <property type="entry name" value="TlpA_like_family"/>
    <property type="match status" value="1"/>
</dbReference>
<evidence type="ECO:0000256" key="1">
    <source>
        <dbReference type="ARBA" id="ARBA00004196"/>
    </source>
</evidence>
<dbReference type="AlphaFoldDB" id="A0A1E5T666"/>
<protein>
    <recommendedName>
        <fullName evidence="5">Thioredoxin domain-containing protein</fullName>
    </recommendedName>
</protein>
<dbReference type="InterPro" id="IPR013766">
    <property type="entry name" value="Thioredoxin_domain"/>
</dbReference>
<dbReference type="EMBL" id="MDGQ01000003">
    <property type="protein sequence ID" value="OEK06865.1"/>
    <property type="molecule type" value="Genomic_DNA"/>
</dbReference>
<dbReference type="PROSITE" id="PS51352">
    <property type="entry name" value="THIOREDOXIN_2"/>
    <property type="match status" value="1"/>
</dbReference>
<dbReference type="Proteomes" id="UP000095552">
    <property type="component" value="Unassembled WGS sequence"/>
</dbReference>
<dbReference type="RefSeq" id="WP_069834177.1">
    <property type="nucleotide sequence ID" value="NZ_MDGQ01000003.1"/>
</dbReference>
<evidence type="ECO:0000313" key="6">
    <source>
        <dbReference type="EMBL" id="OEK06865.1"/>
    </source>
</evidence>
<keyword evidence="2" id="KW-0201">Cytochrome c-type biogenesis</keyword>
<dbReference type="OrthoDB" id="6399635at2"/>
<dbReference type="InterPro" id="IPR050553">
    <property type="entry name" value="Thioredoxin_ResA/DsbE_sf"/>
</dbReference>
<comment type="subcellular location">
    <subcellularLocation>
        <location evidence="1">Cell envelope</location>
    </subcellularLocation>
</comment>
<dbReference type="GO" id="GO:0017004">
    <property type="term" value="P:cytochrome complex assembly"/>
    <property type="evidence" value="ECO:0007669"/>
    <property type="project" value="UniProtKB-KW"/>
</dbReference>
<evidence type="ECO:0000313" key="7">
    <source>
        <dbReference type="Proteomes" id="UP000095552"/>
    </source>
</evidence>
<dbReference type="SUPFAM" id="SSF52833">
    <property type="entry name" value="Thioredoxin-like"/>
    <property type="match status" value="1"/>
</dbReference>
<dbReference type="InterPro" id="IPR013740">
    <property type="entry name" value="Redoxin"/>
</dbReference>
<organism evidence="6 7">
    <name type="scientific">Roseivirga misakiensis</name>
    <dbReference type="NCBI Taxonomy" id="1563681"/>
    <lineage>
        <taxon>Bacteria</taxon>
        <taxon>Pseudomonadati</taxon>
        <taxon>Bacteroidota</taxon>
        <taxon>Cytophagia</taxon>
        <taxon>Cytophagales</taxon>
        <taxon>Roseivirgaceae</taxon>
        <taxon>Roseivirga</taxon>
    </lineage>
</organism>
<keyword evidence="4" id="KW-0676">Redox-active center</keyword>
<proteinExistence type="predicted"/>
<dbReference type="GO" id="GO:0030313">
    <property type="term" value="C:cell envelope"/>
    <property type="evidence" value="ECO:0007669"/>
    <property type="project" value="UniProtKB-SubCell"/>
</dbReference>
<dbReference type="PANTHER" id="PTHR42852">
    <property type="entry name" value="THIOL:DISULFIDE INTERCHANGE PROTEIN DSBE"/>
    <property type="match status" value="1"/>
</dbReference>